<proteinExistence type="predicted"/>
<evidence type="ECO:0000313" key="1">
    <source>
        <dbReference type="EMBL" id="GMS96078.1"/>
    </source>
</evidence>
<gene>
    <name evidence="1" type="ORF">PENTCL1PPCAC_18253</name>
</gene>
<evidence type="ECO:0008006" key="3">
    <source>
        <dbReference type="Google" id="ProtNLM"/>
    </source>
</evidence>
<dbReference type="AlphaFoldDB" id="A0AAV5TPK6"/>
<comment type="caution">
    <text evidence="1">The sequence shown here is derived from an EMBL/GenBank/DDBJ whole genome shotgun (WGS) entry which is preliminary data.</text>
</comment>
<accession>A0AAV5TPK6</accession>
<dbReference type="InterPro" id="IPR036034">
    <property type="entry name" value="PDZ_sf"/>
</dbReference>
<evidence type="ECO:0000313" key="2">
    <source>
        <dbReference type="Proteomes" id="UP001432027"/>
    </source>
</evidence>
<name>A0AAV5TPK6_9BILA</name>
<keyword evidence="2" id="KW-1185">Reference proteome</keyword>
<sequence>TAVVLRRRAYASVTDEHRQRNTLAEISMNRQKGFAYQVITCNKMCVRQEKLVTSTFGFMAVSLGGGGMVFEIAEHSAAEKFFSIGDAILDLNGRPLRPHEPVNICLINPAFQRNGEITILIERPVTMKARRDACLQMSKFL</sequence>
<organism evidence="1 2">
    <name type="scientific">Pristionchus entomophagus</name>
    <dbReference type="NCBI Taxonomy" id="358040"/>
    <lineage>
        <taxon>Eukaryota</taxon>
        <taxon>Metazoa</taxon>
        <taxon>Ecdysozoa</taxon>
        <taxon>Nematoda</taxon>
        <taxon>Chromadorea</taxon>
        <taxon>Rhabditida</taxon>
        <taxon>Rhabditina</taxon>
        <taxon>Diplogasteromorpha</taxon>
        <taxon>Diplogasteroidea</taxon>
        <taxon>Neodiplogasteridae</taxon>
        <taxon>Pristionchus</taxon>
    </lineage>
</organism>
<dbReference type="InterPro" id="IPR040264">
    <property type="entry name" value="T15H9.4-like"/>
</dbReference>
<protein>
    <recommendedName>
        <fullName evidence="3">PDZ domain-containing protein</fullName>
    </recommendedName>
</protein>
<dbReference type="PANTHER" id="PTHR31327">
    <property type="entry name" value="SPERM MEIOSIS PDZ DOMAIN CONTAINING PROTEINS-RELATED"/>
    <property type="match status" value="1"/>
</dbReference>
<dbReference type="PANTHER" id="PTHR31327:SF2">
    <property type="entry name" value="PDZ DOMAIN-CONTAINING PROTEIN"/>
    <property type="match status" value="1"/>
</dbReference>
<feature type="non-terminal residue" evidence="1">
    <location>
        <position position="141"/>
    </location>
</feature>
<dbReference type="Proteomes" id="UP001432027">
    <property type="component" value="Unassembled WGS sequence"/>
</dbReference>
<feature type="non-terminal residue" evidence="1">
    <location>
        <position position="1"/>
    </location>
</feature>
<dbReference type="EMBL" id="BTSX01000004">
    <property type="protein sequence ID" value="GMS96078.1"/>
    <property type="molecule type" value="Genomic_DNA"/>
</dbReference>
<reference evidence="1" key="1">
    <citation type="submission" date="2023-10" db="EMBL/GenBank/DDBJ databases">
        <title>Genome assembly of Pristionchus species.</title>
        <authorList>
            <person name="Yoshida K."/>
            <person name="Sommer R.J."/>
        </authorList>
    </citation>
    <scope>NUCLEOTIDE SEQUENCE</scope>
    <source>
        <strain evidence="1">RS0144</strain>
    </source>
</reference>
<dbReference type="SUPFAM" id="SSF50156">
    <property type="entry name" value="PDZ domain-like"/>
    <property type="match status" value="1"/>
</dbReference>